<dbReference type="Gene3D" id="3.40.50.300">
    <property type="entry name" value="P-loop containing nucleotide triphosphate hydrolases"/>
    <property type="match status" value="1"/>
</dbReference>
<dbReference type="InterPro" id="IPR027417">
    <property type="entry name" value="P-loop_NTPase"/>
</dbReference>
<dbReference type="GO" id="GO:0008146">
    <property type="term" value="F:sulfotransferase activity"/>
    <property type="evidence" value="ECO:0007669"/>
    <property type="project" value="InterPro"/>
</dbReference>
<name>A0A4R1BEA1_9PROT</name>
<organism evidence="4 5">
    <name type="scientific">Parasulfuritortus cantonensis</name>
    <dbReference type="NCBI Taxonomy" id="2528202"/>
    <lineage>
        <taxon>Bacteria</taxon>
        <taxon>Pseudomonadati</taxon>
        <taxon>Pseudomonadota</taxon>
        <taxon>Betaproteobacteria</taxon>
        <taxon>Nitrosomonadales</taxon>
        <taxon>Thiobacillaceae</taxon>
        <taxon>Parasulfuritortus</taxon>
    </lineage>
</organism>
<keyword evidence="2 4" id="KW-0808">Transferase</keyword>
<dbReference type="InterPro" id="IPR000863">
    <property type="entry name" value="Sulfotransferase_dom"/>
</dbReference>
<sequence>MPRSKIRRTILLVTWNLTSRVNKFRSADVLVLSVGKSGRTWLRVLLNKYLALHFGQDFTLDDLHEQAAGVPSILYDHELWSHFSDATWYERLLGSNIAPPAVLGSKKVVIVYRDPRDVVVSMYFQKTKRSRRKIEIAIADFIRDARYGVDNIVRVMNLWHRRLAGHKQCHWLCYETLKADTAGELRRLLEFMAIADIRDDLIAEAVAFAEFGNMKKMEAADAFGSPILRARDTADPDSFKVREGSVGGFRKHFQAPELAYLDDALTRLDPFFPYRGGAAAD</sequence>
<protein>
    <submittedName>
        <fullName evidence="4">Sulfotransferase domain-containing protein</fullName>
    </submittedName>
</protein>
<evidence type="ECO:0000256" key="2">
    <source>
        <dbReference type="ARBA" id="ARBA00022679"/>
    </source>
</evidence>
<evidence type="ECO:0000256" key="1">
    <source>
        <dbReference type="ARBA" id="ARBA00005771"/>
    </source>
</evidence>
<evidence type="ECO:0000313" key="5">
    <source>
        <dbReference type="Proteomes" id="UP000295443"/>
    </source>
</evidence>
<dbReference type="Proteomes" id="UP000295443">
    <property type="component" value="Unassembled WGS sequence"/>
</dbReference>
<feature type="domain" description="Sulfotransferase" evidence="3">
    <location>
        <begin position="28"/>
        <end position="263"/>
    </location>
</feature>
<dbReference type="PANTHER" id="PTHR11783">
    <property type="entry name" value="SULFOTRANSFERASE SULT"/>
    <property type="match status" value="1"/>
</dbReference>
<dbReference type="EMBL" id="SJZB01000027">
    <property type="protein sequence ID" value="TCJ15431.1"/>
    <property type="molecule type" value="Genomic_DNA"/>
</dbReference>
<dbReference type="OrthoDB" id="3399180at2"/>
<reference evidence="4 5" key="1">
    <citation type="submission" date="2019-03" db="EMBL/GenBank/DDBJ databases">
        <title>Genome sequence of Thiobacillaceae bacterium LSR1, a sulfur-oxidizing bacterium isolated from freshwater sediment.</title>
        <authorList>
            <person name="Li S."/>
        </authorList>
    </citation>
    <scope>NUCLEOTIDE SEQUENCE [LARGE SCALE GENOMIC DNA]</scope>
    <source>
        <strain evidence="4 5">LSR1</strain>
    </source>
</reference>
<dbReference type="AlphaFoldDB" id="A0A4R1BEA1"/>
<proteinExistence type="inferred from homology"/>
<evidence type="ECO:0000259" key="3">
    <source>
        <dbReference type="Pfam" id="PF00685"/>
    </source>
</evidence>
<comment type="similarity">
    <text evidence="1">Belongs to the sulfotransferase 1 family.</text>
</comment>
<gene>
    <name evidence="4" type="ORF">EZJ19_07405</name>
</gene>
<keyword evidence="5" id="KW-1185">Reference proteome</keyword>
<accession>A0A4R1BEA1</accession>
<dbReference type="Pfam" id="PF00685">
    <property type="entry name" value="Sulfotransfer_1"/>
    <property type="match status" value="1"/>
</dbReference>
<comment type="caution">
    <text evidence="4">The sequence shown here is derived from an EMBL/GenBank/DDBJ whole genome shotgun (WGS) entry which is preliminary data.</text>
</comment>
<evidence type="ECO:0000313" key="4">
    <source>
        <dbReference type="EMBL" id="TCJ15431.1"/>
    </source>
</evidence>
<dbReference type="SUPFAM" id="SSF52540">
    <property type="entry name" value="P-loop containing nucleoside triphosphate hydrolases"/>
    <property type="match status" value="1"/>
</dbReference>